<keyword evidence="1" id="KW-0812">Transmembrane</keyword>
<reference evidence="2" key="1">
    <citation type="submission" date="2015-10" db="EMBL/GenBank/DDBJ databases">
        <authorList>
            <person name="Gilbert D.G."/>
        </authorList>
    </citation>
    <scope>NUCLEOTIDE SEQUENCE</scope>
</reference>
<dbReference type="Pfam" id="PF03334">
    <property type="entry name" value="PhaG_MnhG_YufB"/>
    <property type="match status" value="1"/>
</dbReference>
<feature type="transmembrane region" description="Helical" evidence="1">
    <location>
        <begin position="20"/>
        <end position="41"/>
    </location>
</feature>
<name>A0A160TZI6_9ZZZZ</name>
<accession>A0A160TZI6</accession>
<dbReference type="InterPro" id="IPR005133">
    <property type="entry name" value="PhaG_MnhG_YufB"/>
</dbReference>
<sequence>MADFLATLAAGWEVIRFPLGAALCLAGGLLCLIGTVGVLRFPDFYTRLHAASITDTSGATLLLLGMAMMAPDWMVVSKLGAIFIFIYLTSPASSHAAANAAHTAGLQPLIGPVDTHDKEGQDS</sequence>
<dbReference type="AlphaFoldDB" id="A0A160TZI6"/>
<dbReference type="PANTHER" id="PTHR34703">
    <property type="entry name" value="ANTIPORTER SUBUNIT MNHG2-RELATED"/>
    <property type="match status" value="1"/>
</dbReference>
<dbReference type="PANTHER" id="PTHR34703:SF1">
    <property type="entry name" value="ANTIPORTER SUBUNIT MNHG2-RELATED"/>
    <property type="match status" value="1"/>
</dbReference>
<organism evidence="2">
    <name type="scientific">hydrothermal vent metagenome</name>
    <dbReference type="NCBI Taxonomy" id="652676"/>
    <lineage>
        <taxon>unclassified sequences</taxon>
        <taxon>metagenomes</taxon>
        <taxon>ecological metagenomes</taxon>
    </lineage>
</organism>
<evidence type="ECO:0000256" key="1">
    <source>
        <dbReference type="SAM" id="Phobius"/>
    </source>
</evidence>
<proteinExistence type="predicted"/>
<feature type="transmembrane region" description="Helical" evidence="1">
    <location>
        <begin position="61"/>
        <end position="88"/>
    </location>
</feature>
<protein>
    <submittedName>
        <fullName evidence="2">Na(+) H(+) antiporter subunit G</fullName>
    </submittedName>
</protein>
<dbReference type="EMBL" id="CZQD01000018">
    <property type="protein sequence ID" value="CUS56137.1"/>
    <property type="molecule type" value="Genomic_DNA"/>
</dbReference>
<dbReference type="GO" id="GO:0015385">
    <property type="term" value="F:sodium:proton antiporter activity"/>
    <property type="evidence" value="ECO:0007669"/>
    <property type="project" value="TreeGrafter"/>
</dbReference>
<keyword evidence="1" id="KW-1133">Transmembrane helix</keyword>
<dbReference type="NCBIfam" id="TIGR01300">
    <property type="entry name" value="CPA3_mnhG_phaG"/>
    <property type="match status" value="1"/>
</dbReference>
<evidence type="ECO:0000313" key="2">
    <source>
        <dbReference type="EMBL" id="CUS56137.1"/>
    </source>
</evidence>
<keyword evidence="1" id="KW-0472">Membrane</keyword>
<gene>
    <name evidence="2" type="ORF">MGWOODY_Hyp2595</name>
</gene>